<evidence type="ECO:0000259" key="1">
    <source>
        <dbReference type="Pfam" id="PF01609"/>
    </source>
</evidence>
<feature type="non-terminal residue" evidence="2">
    <location>
        <position position="1"/>
    </location>
</feature>
<feature type="domain" description="Transposase IS4-like" evidence="1">
    <location>
        <begin position="27"/>
        <end position="98"/>
    </location>
</feature>
<proteinExistence type="predicted"/>
<dbReference type="GO" id="GO:0003677">
    <property type="term" value="F:DNA binding"/>
    <property type="evidence" value="ECO:0007669"/>
    <property type="project" value="InterPro"/>
</dbReference>
<sequence length="104" mass="12169">REENKDIKQGKVPEAWKKNLNRLRQKDLDARWVKKNNLNYYGYKNSICIDAKYGFIRRHVITPANRHDSQMLMALLDGENKEDMVWADSGYAGRIFADVLQLAV</sequence>
<evidence type="ECO:0000313" key="2">
    <source>
        <dbReference type="EMBL" id="TGG91609.1"/>
    </source>
</evidence>
<dbReference type="PANTHER" id="PTHR35604">
    <property type="entry name" value="TRANSPOSASE INSH FOR INSERTION SEQUENCE ELEMENT IS5A-RELATED"/>
    <property type="match status" value="1"/>
</dbReference>
<dbReference type="InterPro" id="IPR002559">
    <property type="entry name" value="Transposase_11"/>
</dbReference>
<name>A0A524RMD3_9CHRO</name>
<protein>
    <submittedName>
        <fullName evidence="2">IS4/IS5 family transposase</fullName>
    </submittedName>
</protein>
<dbReference type="GO" id="GO:0004803">
    <property type="term" value="F:transposase activity"/>
    <property type="evidence" value="ECO:0007669"/>
    <property type="project" value="InterPro"/>
</dbReference>
<dbReference type="AlphaFoldDB" id="A0A524RMD3"/>
<dbReference type="Proteomes" id="UP000317990">
    <property type="component" value="Unassembled WGS sequence"/>
</dbReference>
<comment type="caution">
    <text evidence="2">The sequence shown here is derived from an EMBL/GenBank/DDBJ whole genome shotgun (WGS) entry which is preliminary data.</text>
</comment>
<organism evidence="2 3">
    <name type="scientific">Aphanocapsa feldmannii 277cV</name>
    <dbReference type="NCBI Taxonomy" id="2507553"/>
    <lineage>
        <taxon>Bacteria</taxon>
        <taxon>Bacillati</taxon>
        <taxon>Cyanobacteriota</taxon>
        <taxon>Cyanophyceae</taxon>
        <taxon>Oscillatoriophycideae</taxon>
        <taxon>Chroococcales</taxon>
        <taxon>Microcystaceae</taxon>
        <taxon>Aphanocapsa</taxon>
    </lineage>
</organism>
<dbReference type="Pfam" id="PF01609">
    <property type="entry name" value="DDE_Tnp_1"/>
    <property type="match status" value="1"/>
</dbReference>
<dbReference type="PANTHER" id="PTHR35604:SF2">
    <property type="entry name" value="TRANSPOSASE INSH FOR INSERTION SEQUENCE ELEMENT IS5A-RELATED"/>
    <property type="match status" value="1"/>
</dbReference>
<dbReference type="EMBL" id="SRMO01000073">
    <property type="protein sequence ID" value="TGG91609.1"/>
    <property type="molecule type" value="Genomic_DNA"/>
</dbReference>
<gene>
    <name evidence="2" type="ORF">ERJ67_07790</name>
</gene>
<evidence type="ECO:0000313" key="3">
    <source>
        <dbReference type="Proteomes" id="UP000317990"/>
    </source>
</evidence>
<reference evidence="2 3" key="1">
    <citation type="journal article" date="2019" name="mSystems">
        <title>Life at home and on the roam: Genomic adaptions reflect the dual lifestyle of an intracellular, facultative symbiont.</title>
        <authorList>
            <person name="Burgsdorf I."/>
        </authorList>
    </citation>
    <scope>NUCLEOTIDE SEQUENCE [LARGE SCALE GENOMIC DNA]</scope>
    <source>
        <strain evidence="2">277cV</strain>
    </source>
</reference>
<accession>A0A524RMD3</accession>
<dbReference type="GO" id="GO:0006313">
    <property type="term" value="P:DNA transposition"/>
    <property type="evidence" value="ECO:0007669"/>
    <property type="project" value="InterPro"/>
</dbReference>